<dbReference type="PANTHER" id="PTHR35097">
    <property type="entry name" value="GDSL ESTERASE/LIPASE"/>
    <property type="match status" value="1"/>
</dbReference>
<dbReference type="STRING" id="4533.J3N2V8"/>
<dbReference type="eggNOG" id="ENOG502QPNU">
    <property type="taxonomic scope" value="Eukaryota"/>
</dbReference>
<accession>J3N2V8</accession>
<dbReference type="HOGENOM" id="CLU_037683_0_0_1"/>
<feature type="compositionally biased region" description="Pro residues" evidence="1">
    <location>
        <begin position="11"/>
        <end position="39"/>
    </location>
</feature>
<feature type="region of interest" description="Disordered" evidence="1">
    <location>
        <begin position="1"/>
        <end position="44"/>
    </location>
</feature>
<feature type="compositionally biased region" description="Pro residues" evidence="1">
    <location>
        <begin position="352"/>
        <end position="369"/>
    </location>
</feature>
<keyword evidence="3" id="KW-1185">Reference proteome</keyword>
<dbReference type="AlphaFoldDB" id="J3N2V8"/>
<dbReference type="EnsemblPlants" id="OB10G18560.1">
    <property type="protein sequence ID" value="OB10G18560.1"/>
    <property type="gene ID" value="OB10G18560"/>
</dbReference>
<gene>
    <name evidence="2" type="primary">LOC102699535</name>
</gene>
<feature type="region of interest" description="Disordered" evidence="1">
    <location>
        <begin position="64"/>
        <end position="84"/>
    </location>
</feature>
<dbReference type="Proteomes" id="UP000006038">
    <property type="component" value="Chromosome 10"/>
</dbReference>
<dbReference type="PANTHER" id="PTHR35097:SF2">
    <property type="entry name" value="OS10G0438300 PROTEIN"/>
    <property type="match status" value="1"/>
</dbReference>
<evidence type="ECO:0000313" key="2">
    <source>
        <dbReference type="EnsemblPlants" id="OB10G18560.1"/>
    </source>
</evidence>
<dbReference type="OMA" id="SERHDCG"/>
<feature type="region of interest" description="Disordered" evidence="1">
    <location>
        <begin position="343"/>
        <end position="392"/>
    </location>
</feature>
<dbReference type="Gramene" id="OB10G18560.1">
    <property type="protein sequence ID" value="OB10G18560.1"/>
    <property type="gene ID" value="OB10G18560"/>
</dbReference>
<evidence type="ECO:0000256" key="1">
    <source>
        <dbReference type="SAM" id="MobiDB-lite"/>
    </source>
</evidence>
<reference evidence="2" key="1">
    <citation type="journal article" date="2013" name="Nat. Commun.">
        <title>Whole-genome sequencing of Oryza brachyantha reveals mechanisms underlying Oryza genome evolution.</title>
        <authorList>
            <person name="Chen J."/>
            <person name="Huang Q."/>
            <person name="Gao D."/>
            <person name="Wang J."/>
            <person name="Lang Y."/>
            <person name="Liu T."/>
            <person name="Li B."/>
            <person name="Bai Z."/>
            <person name="Luis Goicoechea J."/>
            <person name="Liang C."/>
            <person name="Chen C."/>
            <person name="Zhang W."/>
            <person name="Sun S."/>
            <person name="Liao Y."/>
            <person name="Zhang X."/>
            <person name="Yang L."/>
            <person name="Song C."/>
            <person name="Wang M."/>
            <person name="Shi J."/>
            <person name="Liu G."/>
            <person name="Liu J."/>
            <person name="Zhou H."/>
            <person name="Zhou W."/>
            <person name="Yu Q."/>
            <person name="An N."/>
            <person name="Chen Y."/>
            <person name="Cai Q."/>
            <person name="Wang B."/>
            <person name="Liu B."/>
            <person name="Min J."/>
            <person name="Huang Y."/>
            <person name="Wu H."/>
            <person name="Li Z."/>
            <person name="Zhang Y."/>
            <person name="Yin Y."/>
            <person name="Song W."/>
            <person name="Jiang J."/>
            <person name="Jackson S.A."/>
            <person name="Wing R.A."/>
            <person name="Wang J."/>
            <person name="Chen M."/>
        </authorList>
    </citation>
    <scope>NUCLEOTIDE SEQUENCE [LARGE SCALE GENOMIC DNA]</scope>
    <source>
        <strain evidence="2">cv. IRGC 101232</strain>
    </source>
</reference>
<organism evidence="2">
    <name type="scientific">Oryza brachyantha</name>
    <name type="common">malo sina</name>
    <dbReference type="NCBI Taxonomy" id="4533"/>
    <lineage>
        <taxon>Eukaryota</taxon>
        <taxon>Viridiplantae</taxon>
        <taxon>Streptophyta</taxon>
        <taxon>Embryophyta</taxon>
        <taxon>Tracheophyta</taxon>
        <taxon>Spermatophyta</taxon>
        <taxon>Magnoliopsida</taxon>
        <taxon>Liliopsida</taxon>
        <taxon>Poales</taxon>
        <taxon>Poaceae</taxon>
        <taxon>BOP clade</taxon>
        <taxon>Oryzoideae</taxon>
        <taxon>Oryzeae</taxon>
        <taxon>Oryzinae</taxon>
        <taxon>Oryza</taxon>
    </lineage>
</organism>
<proteinExistence type="predicted"/>
<evidence type="ECO:0000313" key="3">
    <source>
        <dbReference type="Proteomes" id="UP000006038"/>
    </source>
</evidence>
<name>J3N2V8_ORYBR</name>
<sequence>MAASSSSSNPAPEPAPLLLPAPPEPVSLPPPPEARPKPSPTVADNFRSLLRSGEALIRFAFRGNSRHPAAPPPPLQQQHPHHHNRPAEIMKRLQREKLSDMIKLMDGHEQIERIVSLYTSGAKALHLPELPVRVKVALDAAGALLLVDGDELEEARGRLAKARSTTGLSSRFVFESSTRGGKDTVAAELATGLGAAAAAGGRPLELTRLQYCAHVGDLLSMTLVPFGAQCNNFLHGSSLIQSIQSRALSGGPPSFSERHDCGAGLSVKRSRFRASIAHLIFGSPGEHGGGGNGDHGLPNRLTTFGKVSYDTADDVKLSLSGLWQVRPPSSRFSDLGALAVPLGSLKTRKPIPPRPSTPTPPASSPPPGSPSSSMMVQGPAPPPPPTPMAGVKTTVDVQGSVAAAGAAAAPSHTVAVMVDCDMYEALRVEGWVEVETAAAPATRRRGSSRPVRWGACVSDCPERELGWGFRLGGTAEKGKHRPHFEGFLSFDLGRGGRLQPGLIIAVDDDNHKTPALVLRSSWLISDTVTDNEHTLRDKYPSKIFT</sequence>
<protein>
    <submittedName>
        <fullName evidence="2">Uncharacterized protein</fullName>
    </submittedName>
</protein>
<feature type="compositionally biased region" description="Low complexity" evidence="1">
    <location>
        <begin position="1"/>
        <end position="10"/>
    </location>
</feature>
<reference evidence="2" key="2">
    <citation type="submission" date="2013-04" db="UniProtKB">
        <authorList>
            <consortium name="EnsemblPlants"/>
        </authorList>
    </citation>
    <scope>IDENTIFICATION</scope>
</reference>